<name>A0A0D0BN68_9AGAR</name>
<protein>
    <submittedName>
        <fullName evidence="2">Uncharacterized protein</fullName>
    </submittedName>
</protein>
<accession>A0A0D0BN68</accession>
<evidence type="ECO:0000313" key="2">
    <source>
        <dbReference type="EMBL" id="KIK50929.1"/>
    </source>
</evidence>
<reference evidence="2 3" key="1">
    <citation type="submission" date="2014-04" db="EMBL/GenBank/DDBJ databases">
        <title>Evolutionary Origins and Diversification of the Mycorrhizal Mutualists.</title>
        <authorList>
            <consortium name="DOE Joint Genome Institute"/>
            <consortium name="Mycorrhizal Genomics Consortium"/>
            <person name="Kohler A."/>
            <person name="Kuo A."/>
            <person name="Nagy L.G."/>
            <person name="Floudas D."/>
            <person name="Copeland A."/>
            <person name="Barry K.W."/>
            <person name="Cichocki N."/>
            <person name="Veneault-Fourrey C."/>
            <person name="LaButti K."/>
            <person name="Lindquist E.A."/>
            <person name="Lipzen A."/>
            <person name="Lundell T."/>
            <person name="Morin E."/>
            <person name="Murat C."/>
            <person name="Riley R."/>
            <person name="Ohm R."/>
            <person name="Sun H."/>
            <person name="Tunlid A."/>
            <person name="Henrissat B."/>
            <person name="Grigoriev I.V."/>
            <person name="Hibbett D.S."/>
            <person name="Martin F."/>
        </authorList>
    </citation>
    <scope>NUCLEOTIDE SEQUENCE [LARGE SCALE GENOMIC DNA]</scope>
    <source>
        <strain evidence="2 3">FD-317 M1</strain>
    </source>
</reference>
<feature type="region of interest" description="Disordered" evidence="1">
    <location>
        <begin position="15"/>
        <end position="78"/>
    </location>
</feature>
<keyword evidence="3" id="KW-1185">Reference proteome</keyword>
<organism evidence="2 3">
    <name type="scientific">Collybiopsis luxurians FD-317 M1</name>
    <dbReference type="NCBI Taxonomy" id="944289"/>
    <lineage>
        <taxon>Eukaryota</taxon>
        <taxon>Fungi</taxon>
        <taxon>Dikarya</taxon>
        <taxon>Basidiomycota</taxon>
        <taxon>Agaricomycotina</taxon>
        <taxon>Agaricomycetes</taxon>
        <taxon>Agaricomycetidae</taxon>
        <taxon>Agaricales</taxon>
        <taxon>Marasmiineae</taxon>
        <taxon>Omphalotaceae</taxon>
        <taxon>Collybiopsis</taxon>
        <taxon>Collybiopsis luxurians</taxon>
    </lineage>
</organism>
<gene>
    <name evidence="2" type="ORF">GYMLUDRAFT_252546</name>
</gene>
<evidence type="ECO:0000256" key="1">
    <source>
        <dbReference type="SAM" id="MobiDB-lite"/>
    </source>
</evidence>
<dbReference type="AlphaFoldDB" id="A0A0D0BN68"/>
<evidence type="ECO:0000313" key="3">
    <source>
        <dbReference type="Proteomes" id="UP000053593"/>
    </source>
</evidence>
<dbReference type="HOGENOM" id="CLU_108576_0_0_1"/>
<proteinExistence type="predicted"/>
<feature type="compositionally biased region" description="Polar residues" evidence="1">
    <location>
        <begin position="35"/>
        <end position="48"/>
    </location>
</feature>
<sequence>MRKTAIKVKKFFGKKKNQKATLAGNVASTDAPDSGTASQVPSTYQSDTGPEPGVGVTSQSGAAPSAQPAELETELQVSSTTQSGLGSGAVIDTFETVLGVLKEVSAPFTPLQAAVGGIIECIHIYKKVAGNTEALQALAKDLISRTKLMHEHLNRDDMDASEWMIIQDLAK</sequence>
<feature type="compositionally biased region" description="Low complexity" evidence="1">
    <location>
        <begin position="58"/>
        <end position="69"/>
    </location>
</feature>
<dbReference type="Proteomes" id="UP000053593">
    <property type="component" value="Unassembled WGS sequence"/>
</dbReference>
<dbReference type="EMBL" id="KN834879">
    <property type="protein sequence ID" value="KIK50929.1"/>
    <property type="molecule type" value="Genomic_DNA"/>
</dbReference>